<sequence length="335" mass="36399">MTDIPTCPPTLKAIQHYLKIAQEHASRDPVVAYWSQLHALQTALSIDKNSPESKIFLVKMMDRLEAMKKELKENEAITNEVAAQAHIENYALKLFVWADSQDRASNFGKNVVKAFYTSGMLFDVLTTFGELSEEIQQNRKYAKWKAAYIHNCLKNGETPVPGPMKIEGEDEEEEGNDTIGGSGISSGNENPSNELPTVPSPSSPGSRNATDDFGLPQVPPSLPVIPPNDFNPPAPTQPVLPSPDFGFNLPSTPVPQPSLPSTQILDPSSRPSLPPGDSSWKPSGSGGVHLTPEQMTKAQKYCKFAGSALSYDDVPTALLNLEKAVHLLKTGVDPQ</sequence>
<keyword evidence="9" id="KW-0175">Coiled coil</keyword>
<feature type="region of interest" description="Disordered" evidence="10">
    <location>
        <begin position="157"/>
        <end position="292"/>
    </location>
</feature>
<evidence type="ECO:0000259" key="12">
    <source>
        <dbReference type="Pfam" id="PF18097"/>
    </source>
</evidence>
<protein>
    <submittedName>
        <fullName evidence="13">Vacuolar protein sorting-associated protein VTA1-like protein</fullName>
    </submittedName>
</protein>
<evidence type="ECO:0000259" key="11">
    <source>
        <dbReference type="Pfam" id="PF04652"/>
    </source>
</evidence>
<dbReference type="Gene3D" id="1.25.40.270">
    <property type="entry name" value="Vacuolar protein sorting-associated protein vta1"/>
    <property type="match status" value="1"/>
</dbReference>
<feature type="domain" description="Vta1 C-terminal" evidence="12">
    <location>
        <begin position="292"/>
        <end position="328"/>
    </location>
</feature>
<comment type="similarity">
    <text evidence="3">Belongs to the VTA1 family.</text>
</comment>
<keyword evidence="4" id="KW-0813">Transport</keyword>
<dbReference type="GO" id="GO:0005771">
    <property type="term" value="C:multivesicular body"/>
    <property type="evidence" value="ECO:0007669"/>
    <property type="project" value="TreeGrafter"/>
</dbReference>
<evidence type="ECO:0000313" key="13">
    <source>
        <dbReference type="EMBL" id="KAK3923055.1"/>
    </source>
</evidence>
<reference evidence="13" key="2">
    <citation type="journal article" date="2023" name="BMC Genomics">
        <title>Pest status, molecular evolution, and epigenetic factors derived from the genome assembly of Frankliniella fusca, a thysanopteran phytovirus vector.</title>
        <authorList>
            <person name="Catto M.A."/>
            <person name="Labadie P.E."/>
            <person name="Jacobson A.L."/>
            <person name="Kennedy G.G."/>
            <person name="Srinivasan R."/>
            <person name="Hunt B.G."/>
        </authorList>
    </citation>
    <scope>NUCLEOTIDE SEQUENCE</scope>
    <source>
        <strain evidence="13">PL_HMW_Pooled</strain>
    </source>
</reference>
<feature type="compositionally biased region" description="Polar residues" evidence="10">
    <location>
        <begin position="259"/>
        <end position="271"/>
    </location>
</feature>
<dbReference type="PANTHER" id="PTHR46009">
    <property type="entry name" value="VACUOLAR PROTEIN SORTING-ASSOCIATED PROTEIN VTA1 HOMOLOG"/>
    <property type="match status" value="1"/>
</dbReference>
<dbReference type="GO" id="GO:0032511">
    <property type="term" value="P:late endosome to vacuole transport via multivesicular body sorting pathway"/>
    <property type="evidence" value="ECO:0007669"/>
    <property type="project" value="InterPro"/>
</dbReference>
<dbReference type="InterPro" id="IPR041212">
    <property type="entry name" value="Vta1_C"/>
</dbReference>
<evidence type="ECO:0000256" key="8">
    <source>
        <dbReference type="ARBA" id="ARBA00023136"/>
    </source>
</evidence>
<evidence type="ECO:0000256" key="5">
    <source>
        <dbReference type="ARBA" id="ARBA00022490"/>
    </source>
</evidence>
<dbReference type="InterPro" id="IPR044538">
    <property type="entry name" value="Vta1-like"/>
</dbReference>
<dbReference type="Pfam" id="PF18097">
    <property type="entry name" value="Vta1_C"/>
    <property type="match status" value="1"/>
</dbReference>
<dbReference type="Proteomes" id="UP001219518">
    <property type="component" value="Unassembled WGS sequence"/>
</dbReference>
<evidence type="ECO:0000256" key="2">
    <source>
        <dbReference type="ARBA" id="ARBA00004496"/>
    </source>
</evidence>
<evidence type="ECO:0000256" key="1">
    <source>
        <dbReference type="ARBA" id="ARBA00004481"/>
    </source>
</evidence>
<evidence type="ECO:0000256" key="3">
    <source>
        <dbReference type="ARBA" id="ARBA00007895"/>
    </source>
</evidence>
<dbReference type="GO" id="GO:0010008">
    <property type="term" value="C:endosome membrane"/>
    <property type="evidence" value="ECO:0007669"/>
    <property type="project" value="UniProtKB-SubCell"/>
</dbReference>
<keyword evidence="7" id="KW-0653">Protein transport</keyword>
<evidence type="ECO:0000256" key="7">
    <source>
        <dbReference type="ARBA" id="ARBA00022927"/>
    </source>
</evidence>
<dbReference type="InterPro" id="IPR023175">
    <property type="entry name" value="Vta1/CALS_N_sf"/>
</dbReference>
<evidence type="ECO:0000313" key="14">
    <source>
        <dbReference type="Proteomes" id="UP001219518"/>
    </source>
</evidence>
<dbReference type="AlphaFoldDB" id="A0AAE1HM29"/>
<dbReference type="Pfam" id="PF04652">
    <property type="entry name" value="Vta1"/>
    <property type="match status" value="1"/>
</dbReference>
<dbReference type="PANTHER" id="PTHR46009:SF1">
    <property type="entry name" value="VACUOLAR PROTEIN SORTING-ASSOCIATED PROTEIN VTA1 HOMOLOG"/>
    <property type="match status" value="1"/>
</dbReference>
<dbReference type="Gene3D" id="1.20.5.420">
    <property type="entry name" value="Immunoglobulin FC, subunit C"/>
    <property type="match status" value="1"/>
</dbReference>
<dbReference type="InterPro" id="IPR039431">
    <property type="entry name" value="Vta1/CALS_N"/>
</dbReference>
<feature type="compositionally biased region" description="Low complexity" evidence="10">
    <location>
        <begin position="185"/>
        <end position="194"/>
    </location>
</feature>
<keyword evidence="5" id="KW-0963">Cytoplasm</keyword>
<evidence type="ECO:0000256" key="6">
    <source>
        <dbReference type="ARBA" id="ARBA00022753"/>
    </source>
</evidence>
<comment type="subcellular location">
    <subcellularLocation>
        <location evidence="2">Cytoplasm</location>
    </subcellularLocation>
    <subcellularLocation>
        <location evidence="1">Endosome membrane</location>
        <topology evidence="1">Peripheral membrane protein</topology>
    </subcellularLocation>
</comment>
<evidence type="ECO:0000256" key="10">
    <source>
        <dbReference type="SAM" id="MobiDB-lite"/>
    </source>
</evidence>
<organism evidence="13 14">
    <name type="scientific">Frankliniella fusca</name>
    <dbReference type="NCBI Taxonomy" id="407009"/>
    <lineage>
        <taxon>Eukaryota</taxon>
        <taxon>Metazoa</taxon>
        <taxon>Ecdysozoa</taxon>
        <taxon>Arthropoda</taxon>
        <taxon>Hexapoda</taxon>
        <taxon>Insecta</taxon>
        <taxon>Pterygota</taxon>
        <taxon>Neoptera</taxon>
        <taxon>Paraneoptera</taxon>
        <taxon>Thysanoptera</taxon>
        <taxon>Terebrantia</taxon>
        <taxon>Thripoidea</taxon>
        <taxon>Thripidae</taxon>
        <taxon>Frankliniella</taxon>
    </lineage>
</organism>
<dbReference type="GO" id="GO:0015031">
    <property type="term" value="P:protein transport"/>
    <property type="evidence" value="ECO:0007669"/>
    <property type="project" value="UniProtKB-KW"/>
</dbReference>
<proteinExistence type="inferred from homology"/>
<evidence type="ECO:0000256" key="9">
    <source>
        <dbReference type="SAM" id="Coils"/>
    </source>
</evidence>
<reference evidence="13" key="1">
    <citation type="submission" date="2021-07" db="EMBL/GenBank/DDBJ databases">
        <authorList>
            <person name="Catto M.A."/>
            <person name="Jacobson A."/>
            <person name="Kennedy G."/>
            <person name="Labadie P."/>
            <person name="Hunt B.G."/>
            <person name="Srinivasan R."/>
        </authorList>
    </citation>
    <scope>NUCLEOTIDE SEQUENCE</scope>
    <source>
        <strain evidence="13">PL_HMW_Pooled</strain>
        <tissue evidence="13">Head</tissue>
    </source>
</reference>
<dbReference type="EMBL" id="JAHWGI010001134">
    <property type="protein sequence ID" value="KAK3923055.1"/>
    <property type="molecule type" value="Genomic_DNA"/>
</dbReference>
<name>A0AAE1HM29_9NEOP</name>
<feature type="compositionally biased region" description="Pro residues" evidence="10">
    <location>
        <begin position="217"/>
        <end position="241"/>
    </location>
</feature>
<feature type="domain" description="Vta1/callose synthase N-terminal" evidence="11">
    <location>
        <begin position="14"/>
        <end position="155"/>
    </location>
</feature>
<keyword evidence="8" id="KW-0472">Membrane</keyword>
<comment type="caution">
    <text evidence="13">The sequence shown here is derived from an EMBL/GenBank/DDBJ whole genome shotgun (WGS) entry which is preliminary data.</text>
</comment>
<accession>A0AAE1HM29</accession>
<keyword evidence="6" id="KW-0967">Endosome</keyword>
<feature type="coiled-coil region" evidence="9">
    <location>
        <begin position="54"/>
        <end position="81"/>
    </location>
</feature>
<gene>
    <name evidence="13" type="ORF">KUF71_001714</name>
</gene>
<evidence type="ECO:0000256" key="4">
    <source>
        <dbReference type="ARBA" id="ARBA00022448"/>
    </source>
</evidence>
<keyword evidence="14" id="KW-1185">Reference proteome</keyword>